<name>A0A7R8CZK1_LEPSM</name>
<dbReference type="AlphaFoldDB" id="A0A7R8CZK1"/>
<accession>A0A7R8CZK1</accession>
<protein>
    <submittedName>
        <fullName evidence="1">(salmon louse) hypothetical protein</fullName>
    </submittedName>
</protein>
<sequence length="312" mass="35410">MGDEDSPSNSTAPAVAISGDVVPGEDNVLSFNDFLFWMPMLVDSWWKILVCVIVVVLIFTLCCYCFQCCYFFWDCCSDPYWGYCPCFRTSGCEYCCKLRFCSNKKKRKKFKKMIPTISSGWKSGNTTKIDLGNIEDGKNSTRPPTSNAAAKATNPSFRKMILNSWLFKRADDIHKKFKKRSKSFLLLAFSPVKEEDEEGDEGSPFMYSSTPMSMSLARSTPTPFKSIRPPSNSLIPVKAIPESLIPHEPPAIMRIRDRCWEHDSIKSDFVKSTMSGTSLQELRVNPLFSGHIPYHNINMMIYASLNFSSPLY</sequence>
<evidence type="ECO:0000313" key="2">
    <source>
        <dbReference type="Proteomes" id="UP000675881"/>
    </source>
</evidence>
<dbReference type="Proteomes" id="UP000675881">
    <property type="component" value="Chromosome 6"/>
</dbReference>
<keyword evidence="2" id="KW-1185">Reference proteome</keyword>
<evidence type="ECO:0000313" key="1">
    <source>
        <dbReference type="EMBL" id="CAF2976674.1"/>
    </source>
</evidence>
<reference evidence="1" key="1">
    <citation type="submission" date="2021-02" db="EMBL/GenBank/DDBJ databases">
        <authorList>
            <person name="Bekaert M."/>
        </authorList>
    </citation>
    <scope>NUCLEOTIDE SEQUENCE</scope>
    <source>
        <strain evidence="1">IoA-00</strain>
    </source>
</reference>
<dbReference type="EMBL" id="HG994585">
    <property type="protein sequence ID" value="CAF2976674.1"/>
    <property type="molecule type" value="Genomic_DNA"/>
</dbReference>
<proteinExistence type="predicted"/>
<organism evidence="1 2">
    <name type="scientific">Lepeophtheirus salmonis</name>
    <name type="common">Salmon louse</name>
    <name type="synonym">Caligus salmonis</name>
    <dbReference type="NCBI Taxonomy" id="72036"/>
    <lineage>
        <taxon>Eukaryota</taxon>
        <taxon>Metazoa</taxon>
        <taxon>Ecdysozoa</taxon>
        <taxon>Arthropoda</taxon>
        <taxon>Crustacea</taxon>
        <taxon>Multicrustacea</taxon>
        <taxon>Hexanauplia</taxon>
        <taxon>Copepoda</taxon>
        <taxon>Siphonostomatoida</taxon>
        <taxon>Caligidae</taxon>
        <taxon>Lepeophtheirus</taxon>
    </lineage>
</organism>
<dbReference type="OrthoDB" id="6389997at2759"/>
<gene>
    <name evidence="1" type="ORF">LSAA_12451</name>
</gene>